<dbReference type="EC" id="7.-.-.-" evidence="8"/>
<keyword evidence="3 8" id="KW-0479">Metal-binding</keyword>
<evidence type="ECO:0000256" key="1">
    <source>
        <dbReference type="ARBA" id="ARBA00022448"/>
    </source>
</evidence>
<comment type="similarity">
    <text evidence="8">Belongs to the 4Fe4S bacterial-type ferredoxin family. RnfC subfamily.</text>
</comment>
<keyword evidence="12" id="KW-1185">Reference proteome</keyword>
<comment type="subcellular location">
    <subcellularLocation>
        <location evidence="8">Cell membrane</location>
        <topology evidence="8">Peripheral membrane protein</topology>
    </subcellularLocation>
</comment>
<dbReference type="SUPFAM" id="SSF46548">
    <property type="entry name" value="alpha-helical ferredoxin"/>
    <property type="match status" value="1"/>
</dbReference>
<feature type="binding site" evidence="8">
    <location>
        <position position="404"/>
    </location>
    <ligand>
        <name>[4Fe-4S] cluster</name>
        <dbReference type="ChEBI" id="CHEBI:49883"/>
        <label>2</label>
    </ligand>
</feature>
<dbReference type="InterPro" id="IPR010208">
    <property type="entry name" value="Ion_transpt_RnfC/RsxC"/>
</dbReference>
<feature type="binding site" evidence="8">
    <location>
        <position position="371"/>
    </location>
    <ligand>
        <name>[4Fe-4S] cluster</name>
        <dbReference type="ChEBI" id="CHEBI:49883"/>
        <label>1</label>
    </ligand>
</feature>
<dbReference type="InterPro" id="IPR017896">
    <property type="entry name" value="4Fe4S_Fe-S-bd"/>
</dbReference>
<comment type="caution">
    <text evidence="11">The sequence shown here is derived from an EMBL/GenBank/DDBJ whole genome shotgun (WGS) entry which is preliminary data.</text>
</comment>
<keyword evidence="4 8" id="KW-0677">Repeat</keyword>
<keyword evidence="8" id="KW-1003">Cell membrane</keyword>
<dbReference type="GO" id="GO:0009055">
    <property type="term" value="F:electron transfer activity"/>
    <property type="evidence" value="ECO:0007669"/>
    <property type="project" value="InterPro"/>
</dbReference>
<dbReference type="Pfam" id="PF10531">
    <property type="entry name" value="SLBB"/>
    <property type="match status" value="1"/>
</dbReference>
<evidence type="ECO:0000256" key="7">
    <source>
        <dbReference type="ARBA" id="ARBA00023014"/>
    </source>
</evidence>
<reference evidence="11" key="1">
    <citation type="submission" date="2020-08" db="EMBL/GenBank/DDBJ databases">
        <title>Genome public.</title>
        <authorList>
            <person name="Liu C."/>
            <person name="Sun Q."/>
        </authorList>
    </citation>
    <scope>NUCLEOTIDE SEQUENCE</scope>
    <source>
        <strain evidence="11">BX8</strain>
    </source>
</reference>
<dbReference type="AlphaFoldDB" id="A0A923I7X9"/>
<keyword evidence="8" id="KW-1278">Translocase</keyword>
<evidence type="ECO:0000313" key="11">
    <source>
        <dbReference type="EMBL" id="MBC5580784.1"/>
    </source>
</evidence>
<feature type="domain" description="4Fe-4S ferredoxin-type" evidence="10">
    <location>
        <begin position="355"/>
        <end position="385"/>
    </location>
</feature>
<dbReference type="EMBL" id="JACONZ010000001">
    <property type="protein sequence ID" value="MBC5580784.1"/>
    <property type="molecule type" value="Genomic_DNA"/>
</dbReference>
<accession>A0A923I7X9</accession>
<keyword evidence="7 8" id="KW-0411">Iron-sulfur</keyword>
<comment type="subunit">
    <text evidence="8">The complex is composed of six subunits: RnfA, RnfB, RnfC, RnfD, RnfE and RnfG.</text>
</comment>
<feature type="region of interest" description="Disordered" evidence="9">
    <location>
        <begin position="1"/>
        <end position="24"/>
    </location>
</feature>
<proteinExistence type="inferred from homology"/>
<feature type="binding site" evidence="8">
    <location>
        <position position="407"/>
    </location>
    <ligand>
        <name>[4Fe-4S] cluster</name>
        <dbReference type="ChEBI" id="CHEBI:49883"/>
        <label>2</label>
    </ligand>
</feature>
<dbReference type="HAMAP" id="MF_00461">
    <property type="entry name" value="RsxC_RnfC"/>
    <property type="match status" value="1"/>
</dbReference>
<dbReference type="Gene3D" id="3.40.50.11540">
    <property type="entry name" value="NADH-ubiquinone oxidoreductase 51kDa subunit"/>
    <property type="match status" value="1"/>
</dbReference>
<feature type="binding site" evidence="8">
    <location>
        <position position="414"/>
    </location>
    <ligand>
        <name>[4Fe-4S] cluster</name>
        <dbReference type="ChEBI" id="CHEBI:49883"/>
        <label>1</label>
    </ligand>
</feature>
<feature type="binding site" evidence="8">
    <location>
        <position position="410"/>
    </location>
    <ligand>
        <name>[4Fe-4S] cluster</name>
        <dbReference type="ChEBI" id="CHEBI:49883"/>
        <label>2</label>
    </ligand>
</feature>
<dbReference type="GO" id="GO:0051539">
    <property type="term" value="F:4 iron, 4 sulfur cluster binding"/>
    <property type="evidence" value="ECO:0007669"/>
    <property type="project" value="UniProtKB-KW"/>
</dbReference>
<evidence type="ECO:0000256" key="3">
    <source>
        <dbReference type="ARBA" id="ARBA00022723"/>
    </source>
</evidence>
<evidence type="ECO:0000256" key="5">
    <source>
        <dbReference type="ARBA" id="ARBA00022982"/>
    </source>
</evidence>
<dbReference type="InterPro" id="IPR037225">
    <property type="entry name" value="Nuo51_FMN-bd_sf"/>
</dbReference>
<comment type="cofactor">
    <cofactor evidence="8">
        <name>[4Fe-4S] cluster</name>
        <dbReference type="ChEBI" id="CHEBI:49883"/>
    </cofactor>
    <text evidence="8">Binds 2 [4Fe-4S] clusters per subunit.</text>
</comment>
<organism evidence="11 12">
    <name type="scientific">Anaerofilum hominis</name>
    <dbReference type="NCBI Taxonomy" id="2763016"/>
    <lineage>
        <taxon>Bacteria</taxon>
        <taxon>Bacillati</taxon>
        <taxon>Bacillota</taxon>
        <taxon>Clostridia</taxon>
        <taxon>Eubacteriales</taxon>
        <taxon>Oscillospiraceae</taxon>
        <taxon>Anaerofilum</taxon>
    </lineage>
</organism>
<name>A0A923I7X9_9FIRM</name>
<dbReference type="NCBIfam" id="TIGR01945">
    <property type="entry name" value="rnfC"/>
    <property type="match status" value="1"/>
</dbReference>
<dbReference type="Pfam" id="PF01512">
    <property type="entry name" value="Complex1_51K"/>
    <property type="match status" value="1"/>
</dbReference>
<feature type="domain" description="4Fe-4S ferredoxin-type" evidence="10">
    <location>
        <begin position="392"/>
        <end position="424"/>
    </location>
</feature>
<dbReference type="InterPro" id="IPR011538">
    <property type="entry name" value="Nuo51_FMN-bd"/>
</dbReference>
<sequence length="438" mass="46299">MKNVFKRAAKGAHVPHNKNTQNTMTVDMPVPEKILLPMQQHIGGTAVPMVKKGDQVFVGTLVGRAEGYISAPIHSGVSGTVTDVREIQISSGARVPAVEITADGSQTVDPAIAPPAVTDYESFTTAIRASGLVGLGGAGFPTSVKLTMKDLSVIDTLIINGAECEPYITADNREFVENPEDVMSGIMAVKKWLGVKNVIIAIERNKPEAMDVMFGLIKGDASITVKPLPSVYPQGAEKILIESCTGREVPRGGLPSDVGCIVMNVSSVAFVAAYLRTGMPLISRRLTVDGGAVAEPKNVRVIVGTPIADVLAFCGGTKGEVGEIITGGPMMGVSVVDTAFPILKQNNAVLAFPRSEAELPPVQECIHCGRCIEACPMGLSPVIIAKAYNAHDLPGLDKLMVDLCMECGCCSFVCPAKRPVTETMRFAKTMLKKGAKKK</sequence>
<keyword evidence="8" id="KW-0472">Membrane</keyword>
<dbReference type="PANTHER" id="PTHR43034:SF2">
    <property type="entry name" value="ION-TRANSLOCATING OXIDOREDUCTASE COMPLEX SUBUNIT C"/>
    <property type="match status" value="1"/>
</dbReference>
<feature type="binding site" evidence="8">
    <location>
        <position position="365"/>
    </location>
    <ligand>
        <name>[4Fe-4S] cluster</name>
        <dbReference type="ChEBI" id="CHEBI:49883"/>
        <label>1</label>
    </ligand>
</feature>
<evidence type="ECO:0000256" key="6">
    <source>
        <dbReference type="ARBA" id="ARBA00023004"/>
    </source>
</evidence>
<dbReference type="Gene3D" id="3.30.70.20">
    <property type="match status" value="1"/>
</dbReference>
<evidence type="ECO:0000313" key="12">
    <source>
        <dbReference type="Proteomes" id="UP000659630"/>
    </source>
</evidence>
<dbReference type="GO" id="GO:0022900">
    <property type="term" value="P:electron transport chain"/>
    <property type="evidence" value="ECO:0007669"/>
    <property type="project" value="UniProtKB-UniRule"/>
</dbReference>
<feature type="binding site" evidence="8">
    <location>
        <position position="375"/>
    </location>
    <ligand>
        <name>[4Fe-4S] cluster</name>
        <dbReference type="ChEBI" id="CHEBI:49883"/>
        <label>2</label>
    </ligand>
</feature>
<evidence type="ECO:0000256" key="9">
    <source>
        <dbReference type="SAM" id="MobiDB-lite"/>
    </source>
</evidence>
<feature type="binding site" evidence="8">
    <location>
        <position position="368"/>
    </location>
    <ligand>
        <name>[4Fe-4S] cluster</name>
        <dbReference type="ChEBI" id="CHEBI:49883"/>
        <label>1</label>
    </ligand>
</feature>
<dbReference type="GO" id="GO:0005886">
    <property type="term" value="C:plasma membrane"/>
    <property type="evidence" value="ECO:0007669"/>
    <property type="project" value="UniProtKB-SubCell"/>
</dbReference>
<dbReference type="PANTHER" id="PTHR43034">
    <property type="entry name" value="ION-TRANSLOCATING OXIDOREDUCTASE COMPLEX SUBUNIT C"/>
    <property type="match status" value="1"/>
</dbReference>
<dbReference type="InterPro" id="IPR026902">
    <property type="entry name" value="RnfC_N"/>
</dbReference>
<keyword evidence="1 8" id="KW-0813">Transport</keyword>
<dbReference type="InterPro" id="IPR019554">
    <property type="entry name" value="Soluble_ligand-bd"/>
</dbReference>
<dbReference type="Pfam" id="PF13375">
    <property type="entry name" value="RnfC_N"/>
    <property type="match status" value="1"/>
</dbReference>
<keyword evidence="6 8" id="KW-0408">Iron</keyword>
<dbReference type="GO" id="GO:0046872">
    <property type="term" value="F:metal ion binding"/>
    <property type="evidence" value="ECO:0007669"/>
    <property type="project" value="UniProtKB-KW"/>
</dbReference>
<dbReference type="SUPFAM" id="SSF142019">
    <property type="entry name" value="Nqo1 FMN-binding domain-like"/>
    <property type="match status" value="1"/>
</dbReference>
<evidence type="ECO:0000256" key="4">
    <source>
        <dbReference type="ARBA" id="ARBA00022737"/>
    </source>
</evidence>
<dbReference type="InterPro" id="IPR017900">
    <property type="entry name" value="4Fe4S_Fe_S_CS"/>
</dbReference>
<evidence type="ECO:0000256" key="2">
    <source>
        <dbReference type="ARBA" id="ARBA00022485"/>
    </source>
</evidence>
<dbReference type="Proteomes" id="UP000659630">
    <property type="component" value="Unassembled WGS sequence"/>
</dbReference>
<feature type="compositionally biased region" description="Basic residues" evidence="9">
    <location>
        <begin position="1"/>
        <end position="16"/>
    </location>
</feature>
<dbReference type="PROSITE" id="PS00198">
    <property type="entry name" value="4FE4S_FER_1"/>
    <property type="match status" value="2"/>
</dbReference>
<dbReference type="NCBIfam" id="NF003454">
    <property type="entry name" value="PRK05035.1"/>
    <property type="match status" value="1"/>
</dbReference>
<keyword evidence="5 8" id="KW-0249">Electron transport</keyword>
<protein>
    <recommendedName>
        <fullName evidence="8">Ion-translocating oxidoreductase complex subunit C</fullName>
        <ecNumber evidence="8">7.-.-.-</ecNumber>
    </recommendedName>
    <alternativeName>
        <fullName evidence="8">Rnf electron transport complex subunit C</fullName>
    </alternativeName>
</protein>
<dbReference type="PROSITE" id="PS51379">
    <property type="entry name" value="4FE4S_FER_2"/>
    <property type="match status" value="2"/>
</dbReference>
<comment type="function">
    <text evidence="8">Part of a membrane-bound complex that couples electron transfer with translocation of ions across the membrane.</text>
</comment>
<gene>
    <name evidence="11" type="primary">rsxC</name>
    <name evidence="8" type="synonym">rnfC</name>
    <name evidence="11" type="ORF">H8S23_04635</name>
</gene>
<evidence type="ECO:0000259" key="10">
    <source>
        <dbReference type="PROSITE" id="PS51379"/>
    </source>
</evidence>
<keyword evidence="2 8" id="KW-0004">4Fe-4S</keyword>
<evidence type="ECO:0000256" key="8">
    <source>
        <dbReference type="HAMAP-Rule" id="MF_00461"/>
    </source>
</evidence>